<comment type="caution">
    <text evidence="1">The sequence shown here is derived from an EMBL/GenBank/DDBJ whole genome shotgun (WGS) entry which is preliminary data.</text>
</comment>
<reference evidence="1 2" key="1">
    <citation type="submission" date="2022-10" db="EMBL/GenBank/DDBJ databases">
        <title>WGS assembly of Paspalum vaginatum 540-79.</title>
        <authorList>
            <person name="Sun G."/>
            <person name="Wase N."/>
            <person name="Shu S."/>
            <person name="Jenkins J."/>
            <person name="Zhou B."/>
            <person name="Torres-Rodriguez J."/>
            <person name="Chen C."/>
            <person name="Sandor L."/>
            <person name="Plott C."/>
            <person name="Yoshinga Y."/>
            <person name="Daum C."/>
            <person name="Qi P."/>
            <person name="Barry K."/>
            <person name="Lipzen A."/>
            <person name="Berry L."/>
            <person name="Pedersen C."/>
            <person name="Gottilla T."/>
            <person name="Foltz A."/>
            <person name="Yu H."/>
            <person name="O'Malley R."/>
            <person name="Zhang C."/>
            <person name="Devos K."/>
            <person name="Sigmon B."/>
            <person name="Yu B."/>
            <person name="Obata T."/>
            <person name="Schmutz J."/>
            <person name="Schnable J."/>
        </authorList>
    </citation>
    <scope>NUCLEOTIDE SEQUENCE [LARGE SCALE GENOMIC DNA]</scope>
    <source>
        <strain evidence="2">cv. 540-79</strain>
    </source>
</reference>
<keyword evidence="2" id="KW-1185">Reference proteome</keyword>
<organism evidence="1 2">
    <name type="scientific">Paspalum vaginatum</name>
    <name type="common">seashore paspalum</name>
    <dbReference type="NCBI Taxonomy" id="158149"/>
    <lineage>
        <taxon>Eukaryota</taxon>
        <taxon>Viridiplantae</taxon>
        <taxon>Streptophyta</taxon>
        <taxon>Embryophyta</taxon>
        <taxon>Tracheophyta</taxon>
        <taxon>Spermatophyta</taxon>
        <taxon>Magnoliopsida</taxon>
        <taxon>Liliopsida</taxon>
        <taxon>Poales</taxon>
        <taxon>Poaceae</taxon>
        <taxon>PACMAD clade</taxon>
        <taxon>Panicoideae</taxon>
        <taxon>Andropogonodae</taxon>
        <taxon>Paspaleae</taxon>
        <taxon>Paspalinae</taxon>
        <taxon>Paspalum</taxon>
    </lineage>
</organism>
<sequence length="72" mass="8066">MGGNDAVVPDISHGRGRRVGFVAGSDLLQPASATLQGCRPRRWELMLCYKMLIMRGRGPFFVDYAPYAPWRP</sequence>
<name>A0A9W7XDT5_9POAL</name>
<accession>A0A9W7XDT5</accession>
<dbReference type="AlphaFoldDB" id="A0A9W7XDT5"/>
<dbReference type="EMBL" id="MU629488">
    <property type="protein sequence ID" value="KAJ1256711.1"/>
    <property type="molecule type" value="Genomic_DNA"/>
</dbReference>
<proteinExistence type="predicted"/>
<gene>
    <name evidence="1" type="ORF">BS78_K330200</name>
</gene>
<evidence type="ECO:0000313" key="1">
    <source>
        <dbReference type="EMBL" id="KAJ1256711.1"/>
    </source>
</evidence>
<dbReference type="Proteomes" id="UP001164776">
    <property type="component" value="Unassembled WGS sequence"/>
</dbReference>
<evidence type="ECO:0000313" key="2">
    <source>
        <dbReference type="Proteomes" id="UP001164776"/>
    </source>
</evidence>
<protein>
    <submittedName>
        <fullName evidence="1">Uncharacterized protein</fullName>
    </submittedName>
</protein>